<dbReference type="AlphaFoldDB" id="A0A553NU27"/>
<reference evidence="8 9" key="1">
    <citation type="journal article" date="2018" name="Nat. Ecol. Evol.">
        <title>Genomic signatures of mitonuclear coevolution across populations of Tigriopus californicus.</title>
        <authorList>
            <person name="Barreto F.S."/>
            <person name="Watson E.T."/>
            <person name="Lima T.G."/>
            <person name="Willett C.S."/>
            <person name="Edmands S."/>
            <person name="Li W."/>
            <person name="Burton R.S."/>
        </authorList>
    </citation>
    <scope>NUCLEOTIDE SEQUENCE [LARGE SCALE GENOMIC DNA]</scope>
    <source>
        <strain evidence="8 9">San Diego</strain>
    </source>
</reference>
<dbReference type="Proteomes" id="UP000318571">
    <property type="component" value="Chromosome 1"/>
</dbReference>
<keyword evidence="2" id="KW-0507">mRNA processing</keyword>
<evidence type="ECO:0000313" key="9">
    <source>
        <dbReference type="Proteomes" id="UP000318571"/>
    </source>
</evidence>
<comment type="caution">
    <text evidence="8">The sequence shown here is derived from an EMBL/GenBank/DDBJ whole genome shotgun (WGS) entry which is preliminary data.</text>
</comment>
<evidence type="ECO:0000256" key="5">
    <source>
        <dbReference type="SAM" id="MobiDB-lite"/>
    </source>
</evidence>
<dbReference type="InterPro" id="IPR027104">
    <property type="entry name" value="Prp3"/>
</dbReference>
<dbReference type="OrthoDB" id="10264544at2759"/>
<dbReference type="GO" id="GO:0000398">
    <property type="term" value="P:mRNA splicing, via spliceosome"/>
    <property type="evidence" value="ECO:0007669"/>
    <property type="project" value="InterPro"/>
</dbReference>
<dbReference type="CDD" id="cd24162">
    <property type="entry name" value="Prp3_C"/>
    <property type="match status" value="1"/>
</dbReference>
<dbReference type="PANTHER" id="PTHR14212:SF0">
    <property type="entry name" value="U4_U6 SMALL NUCLEAR RIBONUCLEOPROTEIN PRP3"/>
    <property type="match status" value="1"/>
</dbReference>
<name>A0A553NU27_TIGCA</name>
<feature type="region of interest" description="Disordered" evidence="5">
    <location>
        <begin position="175"/>
        <end position="194"/>
    </location>
</feature>
<evidence type="ECO:0000256" key="2">
    <source>
        <dbReference type="ARBA" id="ARBA00022664"/>
    </source>
</evidence>
<feature type="domain" description="Pre-mRNA-splicing factor 3" evidence="7">
    <location>
        <begin position="280"/>
        <end position="489"/>
    </location>
</feature>
<dbReference type="InterPro" id="IPR010541">
    <property type="entry name" value="Prp3_C"/>
</dbReference>
<dbReference type="PANTHER" id="PTHR14212">
    <property type="entry name" value="U4/U6-ASSOCIATED RNA SPLICING FACTOR-RELATED"/>
    <property type="match status" value="1"/>
</dbReference>
<evidence type="ECO:0000256" key="1">
    <source>
        <dbReference type="ARBA" id="ARBA00004123"/>
    </source>
</evidence>
<dbReference type="STRING" id="6832.A0A553NU27"/>
<evidence type="ECO:0000256" key="4">
    <source>
        <dbReference type="ARBA" id="ARBA00023242"/>
    </source>
</evidence>
<evidence type="ECO:0000259" key="7">
    <source>
        <dbReference type="Pfam" id="PF08572"/>
    </source>
</evidence>
<dbReference type="Pfam" id="PF06544">
    <property type="entry name" value="Prp3_C"/>
    <property type="match status" value="1"/>
</dbReference>
<dbReference type="Gene3D" id="1.20.1390.10">
    <property type="entry name" value="PWI domain"/>
    <property type="match status" value="1"/>
</dbReference>
<evidence type="ECO:0000259" key="6">
    <source>
        <dbReference type="Pfam" id="PF06544"/>
    </source>
</evidence>
<accession>A0A553NU27</accession>
<dbReference type="GO" id="GO:0046540">
    <property type="term" value="C:U4/U6 x U5 tri-snRNP complex"/>
    <property type="evidence" value="ECO:0007669"/>
    <property type="project" value="InterPro"/>
</dbReference>
<organism evidence="8 9">
    <name type="scientific">Tigriopus californicus</name>
    <name type="common">Marine copepod</name>
    <dbReference type="NCBI Taxonomy" id="6832"/>
    <lineage>
        <taxon>Eukaryota</taxon>
        <taxon>Metazoa</taxon>
        <taxon>Ecdysozoa</taxon>
        <taxon>Arthropoda</taxon>
        <taxon>Crustacea</taxon>
        <taxon>Multicrustacea</taxon>
        <taxon>Hexanauplia</taxon>
        <taxon>Copepoda</taxon>
        <taxon>Harpacticoida</taxon>
        <taxon>Harpacticidae</taxon>
        <taxon>Tigriopus</taxon>
    </lineage>
</organism>
<dbReference type="EMBL" id="VCGU01000010">
    <property type="protein sequence ID" value="TRY68913.1"/>
    <property type="molecule type" value="Genomic_DNA"/>
</dbReference>
<feature type="compositionally biased region" description="Basic and acidic residues" evidence="5">
    <location>
        <begin position="103"/>
        <end position="113"/>
    </location>
</feature>
<evidence type="ECO:0000256" key="3">
    <source>
        <dbReference type="ARBA" id="ARBA00023187"/>
    </source>
</evidence>
<sequence>MPQSSTAPMGRFAPNTLSQLEPQIHKEIKGVLGFSEPTLLQAALNAIQAGGQEQAIESECGSSLVKIRSRGRLSTMLESRKAQKLSRKIYGAVDEFCVTHELPRPAGEESDRGSRKRKADQDEGEATVAKKPVEGSMAAMSAEQIRAIMSNTKKQIEERKRQLQVSLAAAKPALGQPTSGVVGPQKPAPADASEDKFKSIAALQAQIQSRMEKMKLPVATGPTSLILDAEGRTVDASGQEIQLTQHVPTLKANLRAKKRDEMKEHLKEGPGVVQVDQESKFFDPRVVGKGVATRAHKRAFRFNEPGKFQNEGNRLRMKAQLEKLQADIASVARRTGISSATQLAKLVPKEAEKGRIPEVEWWDSHLMHPDSTYAEPVFREGAITNLIEHPIQLKPLESSQPEQIPVYLTKKERKKLRRQNRREAEKEKQDKIRLGLVNPDEPKVKMSNLMRVLGTEAVQDPTKIEAHVRAQMAKRLDTHEKANAERKLTPEERKAKVRRKLEEDTSFGVHVSIYRIKSLMNPAKKFKVMTNANQLTMSGCVVYYEDVNVVVVEGGPKQQKKYKQLMLNRIKWDEETYKRSDGTEADNGCTLVWEGQTKERHFKEMMIKQCPSESFARDFFRKFQVEHFWDLAYSASVQDDL</sequence>
<keyword evidence="9" id="KW-1185">Reference proteome</keyword>
<keyword evidence="3" id="KW-0508">mRNA splicing</keyword>
<protein>
    <submittedName>
        <fullName evidence="8">Uncharacterized protein</fullName>
    </submittedName>
</protein>
<proteinExistence type="predicted"/>
<feature type="region of interest" description="Disordered" evidence="5">
    <location>
        <begin position="103"/>
        <end position="131"/>
    </location>
</feature>
<dbReference type="Pfam" id="PF08572">
    <property type="entry name" value="PRP3"/>
    <property type="match status" value="1"/>
</dbReference>
<comment type="subcellular location">
    <subcellularLocation>
        <location evidence="1">Nucleus</location>
    </subcellularLocation>
</comment>
<evidence type="ECO:0000313" key="8">
    <source>
        <dbReference type="EMBL" id="TRY68913.1"/>
    </source>
</evidence>
<dbReference type="InterPro" id="IPR013881">
    <property type="entry name" value="Pre-mRNA_splic_Prp3_dom"/>
</dbReference>
<feature type="domain" description="Small nuclear ribonucleoprotein Prp3 C-terminal" evidence="6">
    <location>
        <begin position="513"/>
        <end position="632"/>
    </location>
</feature>
<keyword evidence="4" id="KW-0539">Nucleus</keyword>
<gene>
    <name evidence="8" type="ORF">TCAL_07621</name>
</gene>
<dbReference type="OMA" id="XRISNLM"/>